<dbReference type="Proteomes" id="UP001497644">
    <property type="component" value="Chromosome 1"/>
</dbReference>
<proteinExistence type="predicted"/>
<keyword evidence="1" id="KW-0732">Signal</keyword>
<feature type="chain" id="PRO_5043729881" evidence="1">
    <location>
        <begin position="22"/>
        <end position="87"/>
    </location>
</feature>
<keyword evidence="3" id="KW-1185">Reference proteome</keyword>
<organism evidence="2 3">
    <name type="scientific">Lasius platythorax</name>
    <dbReference type="NCBI Taxonomy" id="488582"/>
    <lineage>
        <taxon>Eukaryota</taxon>
        <taxon>Metazoa</taxon>
        <taxon>Ecdysozoa</taxon>
        <taxon>Arthropoda</taxon>
        <taxon>Hexapoda</taxon>
        <taxon>Insecta</taxon>
        <taxon>Pterygota</taxon>
        <taxon>Neoptera</taxon>
        <taxon>Endopterygota</taxon>
        <taxon>Hymenoptera</taxon>
        <taxon>Apocrita</taxon>
        <taxon>Aculeata</taxon>
        <taxon>Formicoidea</taxon>
        <taxon>Formicidae</taxon>
        <taxon>Formicinae</taxon>
        <taxon>Lasius</taxon>
        <taxon>Lasius</taxon>
    </lineage>
</organism>
<dbReference type="EMBL" id="OZ034824">
    <property type="protein sequence ID" value="CAL1673817.1"/>
    <property type="molecule type" value="Genomic_DNA"/>
</dbReference>
<gene>
    <name evidence="2" type="ORF">LPLAT_LOCUS625</name>
</gene>
<evidence type="ECO:0000256" key="1">
    <source>
        <dbReference type="SAM" id="SignalP"/>
    </source>
</evidence>
<name>A0AAV2N2P3_9HYME</name>
<evidence type="ECO:0000313" key="2">
    <source>
        <dbReference type="EMBL" id="CAL1673817.1"/>
    </source>
</evidence>
<protein>
    <submittedName>
        <fullName evidence="2">Uncharacterized protein</fullName>
    </submittedName>
</protein>
<accession>A0AAV2N2P3</accession>
<dbReference type="AlphaFoldDB" id="A0AAV2N2P3"/>
<feature type="signal peptide" evidence="1">
    <location>
        <begin position="1"/>
        <end position="21"/>
    </location>
</feature>
<reference evidence="2 3" key="1">
    <citation type="submission" date="2024-04" db="EMBL/GenBank/DDBJ databases">
        <authorList>
            <consortium name="Molecular Ecology Group"/>
        </authorList>
    </citation>
    <scope>NUCLEOTIDE SEQUENCE [LARGE SCALE GENOMIC DNA]</scope>
</reference>
<evidence type="ECO:0000313" key="3">
    <source>
        <dbReference type="Proteomes" id="UP001497644"/>
    </source>
</evidence>
<sequence length="87" mass="9972">MLRKFVFVVLTILVLITMSQANPVDHTEPDDDLINSLLSSISALLPAGKTSNDYVNDILKIIREMRLPCTIYSVVPWEFNCTRIERY</sequence>